<dbReference type="Proteomes" id="UP000499080">
    <property type="component" value="Unassembled WGS sequence"/>
</dbReference>
<dbReference type="EMBL" id="BGPR01021848">
    <property type="protein sequence ID" value="GBN87540.1"/>
    <property type="molecule type" value="Genomic_DNA"/>
</dbReference>
<protein>
    <submittedName>
        <fullName evidence="1">Uncharacterized protein</fullName>
    </submittedName>
</protein>
<reference evidence="1 5" key="1">
    <citation type="journal article" date="2019" name="Sci. Rep.">
        <title>Orb-weaving spider Araneus ventricosus genome elucidates the spidroin gene catalogue.</title>
        <authorList>
            <person name="Kono N."/>
            <person name="Nakamura H."/>
            <person name="Ohtoshi R."/>
            <person name="Moran D.A.P."/>
            <person name="Shinohara A."/>
            <person name="Yoshida Y."/>
            <person name="Fujiwara M."/>
            <person name="Mori M."/>
            <person name="Tomita M."/>
            <person name="Arakawa K."/>
        </authorList>
    </citation>
    <scope>NUCLEOTIDE SEQUENCE [LARGE SCALE GENOMIC DNA]</scope>
</reference>
<dbReference type="EMBL" id="BGPR01021847">
    <property type="protein sequence ID" value="GBN87534.1"/>
    <property type="molecule type" value="Genomic_DNA"/>
</dbReference>
<dbReference type="EMBL" id="BGPR01019428">
    <property type="protein sequence ID" value="GBN81888.1"/>
    <property type="molecule type" value="Genomic_DNA"/>
</dbReference>
<sequence>MMPQALPLQSRIQSSLKIKTLLERLPYRVTTSDSWTLQVNWRKDPGSDFIRKCSALNLSIDTVTGLPSIFTVITFEAPRTADIRRFQGLSN</sequence>
<dbReference type="AlphaFoldDB" id="A0A4Y2S159"/>
<gene>
    <name evidence="2" type="ORF">AVEN_126180_1</name>
    <name evidence="1" type="ORF">AVEN_141450_1</name>
    <name evidence="3" type="ORF">AVEN_230542_1</name>
    <name evidence="4" type="ORF">AVEN_231423_1</name>
</gene>
<evidence type="ECO:0000313" key="3">
    <source>
        <dbReference type="EMBL" id="GBN87534.1"/>
    </source>
</evidence>
<dbReference type="EMBL" id="BGPR01020127">
    <property type="protein sequence ID" value="GBN83887.1"/>
    <property type="molecule type" value="Genomic_DNA"/>
</dbReference>
<evidence type="ECO:0000313" key="1">
    <source>
        <dbReference type="EMBL" id="GBN81888.1"/>
    </source>
</evidence>
<keyword evidence="5" id="KW-1185">Reference proteome</keyword>
<proteinExistence type="predicted"/>
<accession>A0A4Y2S159</accession>
<evidence type="ECO:0000313" key="5">
    <source>
        <dbReference type="Proteomes" id="UP000499080"/>
    </source>
</evidence>
<evidence type="ECO:0000313" key="2">
    <source>
        <dbReference type="EMBL" id="GBN83887.1"/>
    </source>
</evidence>
<evidence type="ECO:0000313" key="4">
    <source>
        <dbReference type="EMBL" id="GBN87540.1"/>
    </source>
</evidence>
<comment type="caution">
    <text evidence="1">The sequence shown here is derived from an EMBL/GenBank/DDBJ whole genome shotgun (WGS) entry which is preliminary data.</text>
</comment>
<organism evidence="1 5">
    <name type="scientific">Araneus ventricosus</name>
    <name type="common">Orbweaver spider</name>
    <name type="synonym">Epeira ventricosa</name>
    <dbReference type="NCBI Taxonomy" id="182803"/>
    <lineage>
        <taxon>Eukaryota</taxon>
        <taxon>Metazoa</taxon>
        <taxon>Ecdysozoa</taxon>
        <taxon>Arthropoda</taxon>
        <taxon>Chelicerata</taxon>
        <taxon>Arachnida</taxon>
        <taxon>Araneae</taxon>
        <taxon>Araneomorphae</taxon>
        <taxon>Entelegynae</taxon>
        <taxon>Araneoidea</taxon>
        <taxon>Araneidae</taxon>
        <taxon>Araneus</taxon>
    </lineage>
</organism>
<name>A0A4Y2S159_ARAVE</name>